<evidence type="ECO:0000313" key="2">
    <source>
        <dbReference type="Proteomes" id="UP000515570"/>
    </source>
</evidence>
<protein>
    <submittedName>
        <fullName evidence="1">Sulfur carrier protein ThiS</fullName>
    </submittedName>
</protein>
<organism evidence="1 2">
    <name type="scientific">Corynebacterium hindlerae</name>
    <dbReference type="NCBI Taxonomy" id="699041"/>
    <lineage>
        <taxon>Bacteria</taxon>
        <taxon>Bacillati</taxon>
        <taxon>Actinomycetota</taxon>
        <taxon>Actinomycetes</taxon>
        <taxon>Mycobacteriales</taxon>
        <taxon>Corynebacteriaceae</taxon>
        <taxon>Corynebacterium</taxon>
    </lineage>
</organism>
<dbReference type="Pfam" id="PF02597">
    <property type="entry name" value="ThiS"/>
    <property type="match status" value="1"/>
</dbReference>
<gene>
    <name evidence="1" type="primary">thiS</name>
    <name evidence="1" type="ORF">HW450_07545</name>
</gene>
<dbReference type="SUPFAM" id="SSF54285">
    <property type="entry name" value="MoaD/ThiS"/>
    <property type="match status" value="1"/>
</dbReference>
<reference evidence="1 2" key="1">
    <citation type="submission" date="2020-07" db="EMBL/GenBank/DDBJ databases">
        <title>non toxigenic Corynebacterium sp. nov from a clinical source.</title>
        <authorList>
            <person name="Bernier A.-M."/>
            <person name="Bernard K."/>
        </authorList>
    </citation>
    <scope>NUCLEOTIDE SEQUENCE [LARGE SCALE GENOMIC DNA]</scope>
    <source>
        <strain evidence="2">NML 93-0612</strain>
    </source>
</reference>
<dbReference type="Proteomes" id="UP000515570">
    <property type="component" value="Chromosome"/>
</dbReference>
<keyword evidence="2" id="KW-1185">Reference proteome</keyword>
<dbReference type="Gene3D" id="3.10.20.30">
    <property type="match status" value="1"/>
</dbReference>
<name>A0A7G5FIP7_9CORY</name>
<evidence type="ECO:0000313" key="1">
    <source>
        <dbReference type="EMBL" id="QMV86488.1"/>
    </source>
</evidence>
<dbReference type="EMBL" id="CP059833">
    <property type="protein sequence ID" value="QMV86488.1"/>
    <property type="molecule type" value="Genomic_DNA"/>
</dbReference>
<dbReference type="InterPro" id="IPR003749">
    <property type="entry name" value="ThiS/MoaD-like"/>
</dbReference>
<dbReference type="InterPro" id="IPR012675">
    <property type="entry name" value="Beta-grasp_dom_sf"/>
</dbReference>
<sequence length="49" mass="4861">MTIADLVQEIVGRHAGVAVAVDGAVVPRSAWGTTEVSGDIDIVTAAQGG</sequence>
<dbReference type="NCBIfam" id="TIGR01683">
    <property type="entry name" value="thiS"/>
    <property type="match status" value="1"/>
</dbReference>
<proteinExistence type="predicted"/>
<accession>A0A7G5FIP7</accession>
<dbReference type="InterPro" id="IPR010035">
    <property type="entry name" value="Thi_S"/>
</dbReference>
<dbReference type="AlphaFoldDB" id="A0A7G5FIP7"/>
<dbReference type="InterPro" id="IPR016155">
    <property type="entry name" value="Mopterin_synth/thiamin_S_b"/>
</dbReference>